<dbReference type="Proteomes" id="UP000078225">
    <property type="component" value="Unassembled WGS sequence"/>
</dbReference>
<sequence>MTTYTKIYGRYAVNADKVDTVILYDGITNQQLPSDAQINLPVSDIQKMFEQAYNRKGDSDTFDN</sequence>
<dbReference type="RefSeq" id="WP_064597064.1">
    <property type="nucleotide sequence ID" value="NZ_LYRP01000009.1"/>
</dbReference>
<keyword evidence="2" id="KW-1185">Reference proteome</keyword>
<comment type="caution">
    <text evidence="1">The sequence shown here is derived from an EMBL/GenBank/DDBJ whole genome shotgun (WGS) entry which is preliminary data.</text>
</comment>
<name>A0A1B7L4T2_9ENTR</name>
<reference evidence="2" key="1">
    <citation type="submission" date="2016-05" db="EMBL/GenBank/DDBJ databases">
        <authorList>
            <person name="Behera P."/>
            <person name="Vaishampayan P."/>
            <person name="Singh N."/>
            <person name="Raina V."/>
            <person name="Suar M."/>
            <person name="Pattnaik A."/>
            <person name="Rastogi G."/>
        </authorList>
    </citation>
    <scope>NUCLEOTIDE SEQUENCE [LARGE SCALE GENOMIC DNA]</scope>
    <source>
        <strain evidence="2">MP23</strain>
    </source>
</reference>
<accession>A0A1B7L4T2</accession>
<evidence type="ECO:0000313" key="2">
    <source>
        <dbReference type="Proteomes" id="UP000078225"/>
    </source>
</evidence>
<gene>
    <name evidence="1" type="ORF">A9B99_22035</name>
</gene>
<dbReference type="AlphaFoldDB" id="A0A1B7L4T2"/>
<dbReference type="EMBL" id="LYRP01000009">
    <property type="protein sequence ID" value="OAT77424.1"/>
    <property type="molecule type" value="Genomic_DNA"/>
</dbReference>
<proteinExistence type="predicted"/>
<evidence type="ECO:0000313" key="1">
    <source>
        <dbReference type="EMBL" id="OAT77424.1"/>
    </source>
</evidence>
<protein>
    <submittedName>
        <fullName evidence="1">Uncharacterized protein</fullName>
    </submittedName>
</protein>
<organism evidence="1 2">
    <name type="scientific">Mangrovibacter phragmitis</name>
    <dbReference type="NCBI Taxonomy" id="1691903"/>
    <lineage>
        <taxon>Bacteria</taxon>
        <taxon>Pseudomonadati</taxon>
        <taxon>Pseudomonadota</taxon>
        <taxon>Gammaproteobacteria</taxon>
        <taxon>Enterobacterales</taxon>
        <taxon>Enterobacteriaceae</taxon>
        <taxon>Mangrovibacter</taxon>
    </lineage>
</organism>